<comment type="caution">
    <text evidence="1">The sequence shown here is derived from an EMBL/GenBank/DDBJ whole genome shotgun (WGS) entry which is preliminary data.</text>
</comment>
<evidence type="ECO:0000313" key="1">
    <source>
        <dbReference type="EMBL" id="GBG58654.1"/>
    </source>
</evidence>
<proteinExistence type="predicted"/>
<dbReference type="Gramene" id="GBG58654">
    <property type="protein sequence ID" value="GBG58654"/>
    <property type="gene ID" value="CBR_g55"/>
</dbReference>
<dbReference type="AlphaFoldDB" id="A0A388JLG1"/>
<gene>
    <name evidence="1" type="ORF">CBR_g55</name>
</gene>
<evidence type="ECO:0000313" key="2">
    <source>
        <dbReference type="Proteomes" id="UP000265515"/>
    </source>
</evidence>
<keyword evidence="2" id="KW-1185">Reference proteome</keyword>
<dbReference type="EMBL" id="BFEA01000001">
    <property type="protein sequence ID" value="GBG58654.1"/>
    <property type="molecule type" value="Genomic_DNA"/>
</dbReference>
<name>A0A388JLG1_CHABU</name>
<organism evidence="1 2">
    <name type="scientific">Chara braunii</name>
    <name type="common">Braun's stonewort</name>
    <dbReference type="NCBI Taxonomy" id="69332"/>
    <lineage>
        <taxon>Eukaryota</taxon>
        <taxon>Viridiplantae</taxon>
        <taxon>Streptophyta</taxon>
        <taxon>Charophyceae</taxon>
        <taxon>Charales</taxon>
        <taxon>Characeae</taxon>
        <taxon>Chara</taxon>
    </lineage>
</organism>
<accession>A0A388JLG1</accession>
<dbReference type="Proteomes" id="UP000265515">
    <property type="component" value="Unassembled WGS sequence"/>
</dbReference>
<sequence length="84" mass="9535">MYSGGESNERKERKRGTKYVDGAAVHQVACKRPLLYSKFSLWKQLHCSGWQKKFNSSRGSARIYLAGNVSFPELHSLSLSTGRR</sequence>
<protein>
    <submittedName>
        <fullName evidence="1">Uncharacterized protein</fullName>
    </submittedName>
</protein>
<reference evidence="1 2" key="1">
    <citation type="journal article" date="2018" name="Cell">
        <title>The Chara Genome: Secondary Complexity and Implications for Plant Terrestrialization.</title>
        <authorList>
            <person name="Nishiyama T."/>
            <person name="Sakayama H."/>
            <person name="Vries J.D."/>
            <person name="Buschmann H."/>
            <person name="Saint-Marcoux D."/>
            <person name="Ullrich K.K."/>
            <person name="Haas F.B."/>
            <person name="Vanderstraeten L."/>
            <person name="Becker D."/>
            <person name="Lang D."/>
            <person name="Vosolsobe S."/>
            <person name="Rombauts S."/>
            <person name="Wilhelmsson P.K.I."/>
            <person name="Janitza P."/>
            <person name="Kern R."/>
            <person name="Heyl A."/>
            <person name="Rumpler F."/>
            <person name="Villalobos L.I.A.C."/>
            <person name="Clay J.M."/>
            <person name="Skokan R."/>
            <person name="Toyoda A."/>
            <person name="Suzuki Y."/>
            <person name="Kagoshima H."/>
            <person name="Schijlen E."/>
            <person name="Tajeshwar N."/>
            <person name="Catarino B."/>
            <person name="Hetherington A.J."/>
            <person name="Saltykova A."/>
            <person name="Bonnot C."/>
            <person name="Breuninger H."/>
            <person name="Symeonidi A."/>
            <person name="Radhakrishnan G.V."/>
            <person name="Van Nieuwerburgh F."/>
            <person name="Deforce D."/>
            <person name="Chang C."/>
            <person name="Karol K.G."/>
            <person name="Hedrich R."/>
            <person name="Ulvskov P."/>
            <person name="Glockner G."/>
            <person name="Delwiche C.F."/>
            <person name="Petrasek J."/>
            <person name="Van de Peer Y."/>
            <person name="Friml J."/>
            <person name="Beilby M."/>
            <person name="Dolan L."/>
            <person name="Kohara Y."/>
            <person name="Sugano S."/>
            <person name="Fujiyama A."/>
            <person name="Delaux P.-M."/>
            <person name="Quint M."/>
            <person name="TheiBen G."/>
            <person name="Hagemann M."/>
            <person name="Harholt J."/>
            <person name="Dunand C."/>
            <person name="Zachgo S."/>
            <person name="Langdale J."/>
            <person name="Maumus F."/>
            <person name="Straeten D.V.D."/>
            <person name="Gould S.B."/>
            <person name="Rensing S.A."/>
        </authorList>
    </citation>
    <scope>NUCLEOTIDE SEQUENCE [LARGE SCALE GENOMIC DNA]</scope>
    <source>
        <strain evidence="1 2">S276</strain>
    </source>
</reference>